<organism evidence="2 3">
    <name type="scientific">Streptomyces venezuelae (strain ATCC 10712 / CBS 650.69 / DSM 40230 / JCM 4526 / NBRC 13096 / PD 04745)</name>
    <dbReference type="NCBI Taxonomy" id="953739"/>
    <lineage>
        <taxon>Bacteria</taxon>
        <taxon>Bacillati</taxon>
        <taxon>Actinomycetota</taxon>
        <taxon>Actinomycetes</taxon>
        <taxon>Kitasatosporales</taxon>
        <taxon>Streptomycetaceae</taxon>
        <taxon>Streptomyces</taxon>
    </lineage>
</organism>
<protein>
    <submittedName>
        <fullName evidence="2">Uncharacterized protein</fullName>
    </submittedName>
</protein>
<dbReference type="HOGENOM" id="CLU_2738505_0_0_11"/>
<dbReference type="Proteomes" id="UP000006854">
    <property type="component" value="Chromosome"/>
</dbReference>
<keyword evidence="3" id="KW-1185">Reference proteome</keyword>
<sequence>MVTSRIALLALLEPPGREPPEVPPEVLSLSLLWLLLEPPELLLPPPQLPPCEPRAPVRATTAMPKTAIART</sequence>
<gene>
    <name evidence="2" type="ordered locus">SVEN_5894</name>
</gene>
<evidence type="ECO:0000313" key="3">
    <source>
        <dbReference type="Proteomes" id="UP000006854"/>
    </source>
</evidence>
<dbReference type="STRING" id="953739.SVEN_5894"/>
<dbReference type="EMBL" id="FR845719">
    <property type="protein sequence ID" value="CCA59180.1"/>
    <property type="molecule type" value="Genomic_DNA"/>
</dbReference>
<accession>F2RAW1</accession>
<dbReference type="KEGG" id="sve:SVEN_5894"/>
<reference evidence="2 3" key="1">
    <citation type="journal article" date="2011" name="BMC Genomics">
        <title>Genome-wide analysis of the role of GlnR in Streptomyces venezuelae provides new insights into global nitrogen regulation in actinomycetes.</title>
        <authorList>
            <person name="Pullan S.T."/>
            <person name="Bibb M.J."/>
            <person name="Merrick M."/>
        </authorList>
    </citation>
    <scope>NUCLEOTIDE SEQUENCE [LARGE SCALE GENOMIC DNA]</scope>
    <source>
        <strain evidence="3">ATCC 10712 / CBS 650.69 / DSM 40230 / JCM 4526 / NBRC 13096 / PD 04745</strain>
    </source>
</reference>
<feature type="region of interest" description="Disordered" evidence="1">
    <location>
        <begin position="47"/>
        <end position="71"/>
    </location>
</feature>
<dbReference type="AlphaFoldDB" id="F2RAW1"/>
<name>F2RAW1_STRVP</name>
<evidence type="ECO:0000313" key="2">
    <source>
        <dbReference type="EMBL" id="CCA59180.1"/>
    </source>
</evidence>
<evidence type="ECO:0000256" key="1">
    <source>
        <dbReference type="SAM" id="MobiDB-lite"/>
    </source>
</evidence>
<proteinExistence type="predicted"/>